<dbReference type="PANTHER" id="PTHR48050">
    <property type="entry name" value="STEROL 3-BETA-GLUCOSYLTRANSFERASE"/>
    <property type="match status" value="1"/>
</dbReference>
<dbReference type="Pfam" id="PF06722">
    <property type="entry name" value="EryCIII-like_C"/>
    <property type="match status" value="1"/>
</dbReference>
<gene>
    <name evidence="6" type="ORF">Q8791_30950</name>
</gene>
<dbReference type="InterPro" id="IPR048284">
    <property type="entry name" value="EryCIII-like_N"/>
</dbReference>
<accession>A0ABU7KHC7</accession>
<dbReference type="Proteomes" id="UP001356095">
    <property type="component" value="Unassembled WGS sequence"/>
</dbReference>
<comment type="similarity">
    <text evidence="1">Belongs to the glycosyltransferase 28 family.</text>
</comment>
<dbReference type="EMBL" id="JAUZMY010000057">
    <property type="protein sequence ID" value="MEE2041648.1"/>
    <property type="molecule type" value="Genomic_DNA"/>
</dbReference>
<reference evidence="6 7" key="1">
    <citation type="submission" date="2023-08" db="EMBL/GenBank/DDBJ databases">
        <authorList>
            <person name="Girao M."/>
            <person name="Carvalho M.F."/>
        </authorList>
    </citation>
    <scope>NUCLEOTIDE SEQUENCE [LARGE SCALE GENOMIC DNA]</scope>
    <source>
        <strain evidence="6 7">CT-R113</strain>
    </source>
</reference>
<evidence type="ECO:0000313" key="6">
    <source>
        <dbReference type="EMBL" id="MEE2041648.1"/>
    </source>
</evidence>
<proteinExistence type="inferred from homology"/>
<feature type="domain" description="Erythromycin biosynthesis protein CIII-like N-terminal" evidence="5">
    <location>
        <begin position="6"/>
        <end position="234"/>
    </location>
</feature>
<sequence length="402" mass="43247">MVPTAWALRAAGHEVRIATQPSMAEAAAETGLTVVPVGGDHTLAEVVAHGREEPGESIFDLSEERPERLGEVNLRDAYEDHVTWWWRLVNEPMAEDLVAFCREWKPDLVLWEPSTYSGAIAAEACGAAHGRFLWSIDLFARLRGLYRAADPDPAVPDALTAWLTEAAAAFGVDFSEDLVLGQFSVHQLPEALRLRELETGTHLSVRPVPYGGSAVLPAWAREEPEGRRVLVDWGSWSKSPEGAASFVDVIDALMELEAEPVVLSPRSWEDALPALPPEIRVADTAAAHLLMGSCSLLVHGGGFDSFCNALVEGLPQFVVLNVDQFDGGLITRALQDRGALRSVSLASALSEGVDQHLAAVLDGPEVREAAERMRDETLSAPAPDQLVPALERIAAARGVGGA</sequence>
<dbReference type="InterPro" id="IPR010610">
    <property type="entry name" value="EryCIII-like_C"/>
</dbReference>
<evidence type="ECO:0000256" key="1">
    <source>
        <dbReference type="ARBA" id="ARBA00006962"/>
    </source>
</evidence>
<dbReference type="RefSeq" id="WP_330095402.1">
    <property type="nucleotide sequence ID" value="NZ_JAUZMY010000057.1"/>
</dbReference>
<evidence type="ECO:0000313" key="7">
    <source>
        <dbReference type="Proteomes" id="UP001356095"/>
    </source>
</evidence>
<keyword evidence="7" id="KW-1185">Reference proteome</keyword>
<keyword evidence="3" id="KW-0808">Transferase</keyword>
<dbReference type="SUPFAM" id="SSF53756">
    <property type="entry name" value="UDP-Glycosyltransferase/glycogen phosphorylase"/>
    <property type="match status" value="1"/>
</dbReference>
<evidence type="ECO:0000256" key="2">
    <source>
        <dbReference type="ARBA" id="ARBA00022676"/>
    </source>
</evidence>
<evidence type="ECO:0000259" key="5">
    <source>
        <dbReference type="Pfam" id="PF21036"/>
    </source>
</evidence>
<organism evidence="6 7">
    <name type="scientific">Nocardiopsis codii</name>
    <dbReference type="NCBI Taxonomy" id="3065942"/>
    <lineage>
        <taxon>Bacteria</taxon>
        <taxon>Bacillati</taxon>
        <taxon>Actinomycetota</taxon>
        <taxon>Actinomycetes</taxon>
        <taxon>Streptosporangiales</taxon>
        <taxon>Nocardiopsidaceae</taxon>
        <taxon>Nocardiopsis</taxon>
    </lineage>
</organism>
<dbReference type="PANTHER" id="PTHR48050:SF13">
    <property type="entry name" value="STEROL 3-BETA-GLUCOSYLTRANSFERASE UGT80A2"/>
    <property type="match status" value="1"/>
</dbReference>
<feature type="domain" description="Erythromycin biosynthesis protein CIII-like C-terminal" evidence="4">
    <location>
        <begin position="249"/>
        <end position="391"/>
    </location>
</feature>
<comment type="caution">
    <text evidence="6">The sequence shown here is derived from an EMBL/GenBank/DDBJ whole genome shotgun (WGS) entry which is preliminary data.</text>
</comment>
<keyword evidence="2" id="KW-0328">Glycosyltransferase</keyword>
<dbReference type="InterPro" id="IPR050426">
    <property type="entry name" value="Glycosyltransferase_28"/>
</dbReference>
<name>A0ABU7KHC7_9ACTN</name>
<dbReference type="Pfam" id="PF21036">
    <property type="entry name" value="EryCIII-like_N"/>
    <property type="match status" value="1"/>
</dbReference>
<protein>
    <submittedName>
        <fullName evidence="6">DUF1205 domain-containing protein</fullName>
    </submittedName>
</protein>
<evidence type="ECO:0000256" key="3">
    <source>
        <dbReference type="ARBA" id="ARBA00022679"/>
    </source>
</evidence>
<evidence type="ECO:0000259" key="4">
    <source>
        <dbReference type="Pfam" id="PF06722"/>
    </source>
</evidence>
<dbReference type="Gene3D" id="3.40.50.2000">
    <property type="entry name" value="Glycogen Phosphorylase B"/>
    <property type="match status" value="2"/>
</dbReference>